<evidence type="ECO:0000313" key="8">
    <source>
        <dbReference type="Proteomes" id="UP000297348"/>
    </source>
</evidence>
<dbReference type="PANTHER" id="PTHR34137">
    <property type="entry name" value="EXODEOXYRIBONUCLEASE 7 SMALL SUBUNIT"/>
    <property type="match status" value="1"/>
</dbReference>
<dbReference type="GO" id="GO:0008855">
    <property type="term" value="F:exodeoxyribonuclease VII activity"/>
    <property type="evidence" value="ECO:0007669"/>
    <property type="project" value="UniProtKB-UniRule"/>
</dbReference>
<evidence type="ECO:0000256" key="5">
    <source>
        <dbReference type="ARBA" id="ARBA00022839"/>
    </source>
</evidence>
<evidence type="ECO:0000256" key="6">
    <source>
        <dbReference type="HAMAP-Rule" id="MF_00337"/>
    </source>
</evidence>
<evidence type="ECO:0000313" key="7">
    <source>
        <dbReference type="EMBL" id="TGD18797.1"/>
    </source>
</evidence>
<proteinExistence type="inferred from homology"/>
<dbReference type="AlphaFoldDB" id="A0A4Z0JAI6"/>
<dbReference type="RefSeq" id="WP_135367944.1">
    <property type="nucleotide sequence ID" value="NZ_RKLX01000009.1"/>
</dbReference>
<comment type="subcellular location">
    <subcellularLocation>
        <location evidence="6">Cytoplasm</location>
    </subcellularLocation>
</comment>
<keyword evidence="2 6" id="KW-0963">Cytoplasm</keyword>
<comment type="function">
    <text evidence="6">Bidirectionally degrades single-stranded DNA into large acid-insoluble oligonucleotides, which are then degraded further into small acid-soluble oligonucleotides.</text>
</comment>
<dbReference type="GO" id="GO:0006308">
    <property type="term" value="P:DNA catabolic process"/>
    <property type="evidence" value="ECO:0007669"/>
    <property type="project" value="UniProtKB-UniRule"/>
</dbReference>
<dbReference type="Pfam" id="PF02609">
    <property type="entry name" value="Exonuc_VII_S"/>
    <property type="match status" value="1"/>
</dbReference>
<keyword evidence="3 6" id="KW-0540">Nuclease</keyword>
<comment type="catalytic activity">
    <reaction evidence="6">
        <text>Exonucleolytic cleavage in either 5'- to 3'- or 3'- to 5'-direction to yield nucleoside 5'-phosphates.</text>
        <dbReference type="EC" id="3.1.11.6"/>
    </reaction>
</comment>
<dbReference type="NCBIfam" id="NF002138">
    <property type="entry name" value="PRK00977.1-2"/>
    <property type="match status" value="1"/>
</dbReference>
<dbReference type="GO" id="GO:0005829">
    <property type="term" value="C:cytosol"/>
    <property type="evidence" value="ECO:0007669"/>
    <property type="project" value="TreeGrafter"/>
</dbReference>
<comment type="caution">
    <text evidence="7">The sequence shown here is derived from an EMBL/GenBank/DDBJ whole genome shotgun (WGS) entry which is preliminary data.</text>
</comment>
<sequence length="82" mass="8963">MSDEKQPTFEENLTTLETIVSQLEQGDIPLEQALDQFQKGVALSKSLQATLQDAEKTLTTMMNDSDQEVAFETPQGGNGDAD</sequence>
<keyword evidence="5 6" id="KW-0269">Exonuclease</keyword>
<dbReference type="EC" id="3.1.11.6" evidence="6"/>
<dbReference type="InterPro" id="IPR003761">
    <property type="entry name" value="Exonuc_VII_S"/>
</dbReference>
<accession>A0A4Z0JAI6</accession>
<dbReference type="OrthoDB" id="9798666at2"/>
<keyword evidence="4 6" id="KW-0378">Hydrolase</keyword>
<gene>
    <name evidence="6" type="primary">xseB</name>
    <name evidence="7" type="ORF">EGT51_06550</name>
</gene>
<protein>
    <recommendedName>
        <fullName evidence="6">Exodeoxyribonuclease 7 small subunit</fullName>
        <ecNumber evidence="6">3.1.11.6</ecNumber>
    </recommendedName>
    <alternativeName>
        <fullName evidence="6">Exodeoxyribonuclease VII small subunit</fullName>
        <shortName evidence="6">Exonuclease VII small subunit</shortName>
    </alternativeName>
</protein>
<name>A0A4Z0JAI6_9LACO</name>
<comment type="similarity">
    <text evidence="1 6">Belongs to the XseB family.</text>
</comment>
<dbReference type="GO" id="GO:0009318">
    <property type="term" value="C:exodeoxyribonuclease VII complex"/>
    <property type="evidence" value="ECO:0007669"/>
    <property type="project" value="UniProtKB-UniRule"/>
</dbReference>
<dbReference type="PIRSF" id="PIRSF006488">
    <property type="entry name" value="Exonuc_VII_S"/>
    <property type="match status" value="1"/>
</dbReference>
<dbReference type="InterPro" id="IPR037004">
    <property type="entry name" value="Exonuc_VII_ssu_sf"/>
</dbReference>
<reference evidence="7 8" key="1">
    <citation type="submission" date="2018-10" db="EMBL/GenBank/DDBJ databases">
        <title>Lactobacillus sp. R7 and Lactobacillus sp. R19 isolated from fermented mustard green product of Taiwan.</title>
        <authorList>
            <person name="Lin S.-T."/>
        </authorList>
    </citation>
    <scope>NUCLEOTIDE SEQUENCE [LARGE SCALE GENOMIC DNA]</scope>
    <source>
        <strain evidence="7 8">BCRC 81129</strain>
    </source>
</reference>
<keyword evidence="8" id="KW-1185">Reference proteome</keyword>
<dbReference type="Gene3D" id="1.10.287.1040">
    <property type="entry name" value="Exonuclease VII, small subunit"/>
    <property type="match status" value="1"/>
</dbReference>
<dbReference type="HAMAP" id="MF_00337">
    <property type="entry name" value="Exonuc_7_S"/>
    <property type="match status" value="1"/>
</dbReference>
<evidence type="ECO:0000256" key="1">
    <source>
        <dbReference type="ARBA" id="ARBA00009998"/>
    </source>
</evidence>
<organism evidence="7 8">
    <name type="scientific">Levilactobacillus suantsaiihabitans</name>
    <dbReference type="NCBI Taxonomy" id="2487722"/>
    <lineage>
        <taxon>Bacteria</taxon>
        <taxon>Bacillati</taxon>
        <taxon>Bacillota</taxon>
        <taxon>Bacilli</taxon>
        <taxon>Lactobacillales</taxon>
        <taxon>Lactobacillaceae</taxon>
        <taxon>Levilactobacillus</taxon>
    </lineage>
</organism>
<evidence type="ECO:0000256" key="4">
    <source>
        <dbReference type="ARBA" id="ARBA00022801"/>
    </source>
</evidence>
<dbReference type="NCBIfam" id="TIGR01280">
    <property type="entry name" value="xseB"/>
    <property type="match status" value="1"/>
</dbReference>
<dbReference type="PANTHER" id="PTHR34137:SF1">
    <property type="entry name" value="EXODEOXYRIBONUCLEASE 7 SMALL SUBUNIT"/>
    <property type="match status" value="1"/>
</dbReference>
<evidence type="ECO:0000256" key="2">
    <source>
        <dbReference type="ARBA" id="ARBA00022490"/>
    </source>
</evidence>
<dbReference type="Proteomes" id="UP000297348">
    <property type="component" value="Unassembled WGS sequence"/>
</dbReference>
<dbReference type="EMBL" id="RKLX01000009">
    <property type="protein sequence ID" value="TGD18797.1"/>
    <property type="molecule type" value="Genomic_DNA"/>
</dbReference>
<dbReference type="SUPFAM" id="SSF116842">
    <property type="entry name" value="XseB-like"/>
    <property type="match status" value="1"/>
</dbReference>
<evidence type="ECO:0000256" key="3">
    <source>
        <dbReference type="ARBA" id="ARBA00022722"/>
    </source>
</evidence>
<comment type="subunit">
    <text evidence="6">Heterooligomer composed of large and small subunits.</text>
</comment>